<name>A0A3Q3GK35_9LABR</name>
<feature type="domain" description="Fibronectin type-III" evidence="4">
    <location>
        <begin position="1"/>
        <end position="52"/>
    </location>
</feature>
<feature type="domain" description="Fibronectin type-III" evidence="4">
    <location>
        <begin position="252"/>
        <end position="346"/>
    </location>
</feature>
<evidence type="ECO:0008006" key="7">
    <source>
        <dbReference type="Google" id="ProtNLM"/>
    </source>
</evidence>
<dbReference type="PROSITE" id="PS50853">
    <property type="entry name" value="FN3"/>
    <property type="match status" value="3"/>
</dbReference>
<evidence type="ECO:0000256" key="1">
    <source>
        <dbReference type="ARBA" id="ARBA00022737"/>
    </source>
</evidence>
<dbReference type="GO" id="GO:0008307">
    <property type="term" value="F:structural constituent of muscle"/>
    <property type="evidence" value="ECO:0007669"/>
    <property type="project" value="TreeGrafter"/>
</dbReference>
<dbReference type="InterPro" id="IPR003599">
    <property type="entry name" value="Ig_sub"/>
</dbReference>
<dbReference type="InterPro" id="IPR036116">
    <property type="entry name" value="FN3_sf"/>
</dbReference>
<dbReference type="GO" id="GO:0048738">
    <property type="term" value="P:cardiac muscle tissue development"/>
    <property type="evidence" value="ECO:0007669"/>
    <property type="project" value="TreeGrafter"/>
</dbReference>
<dbReference type="Ensembl" id="ENSLBET00000035423.1">
    <property type="protein sequence ID" value="ENSLBEP00000033947.1"/>
    <property type="gene ID" value="ENSLBEG00000025545.1"/>
</dbReference>
<keyword evidence="6" id="KW-1185">Reference proteome</keyword>
<organism evidence="5 6">
    <name type="scientific">Labrus bergylta</name>
    <name type="common">ballan wrasse</name>
    <dbReference type="NCBI Taxonomy" id="56723"/>
    <lineage>
        <taxon>Eukaryota</taxon>
        <taxon>Metazoa</taxon>
        <taxon>Chordata</taxon>
        <taxon>Craniata</taxon>
        <taxon>Vertebrata</taxon>
        <taxon>Euteleostomi</taxon>
        <taxon>Actinopterygii</taxon>
        <taxon>Neopterygii</taxon>
        <taxon>Teleostei</taxon>
        <taxon>Neoteleostei</taxon>
        <taxon>Acanthomorphata</taxon>
        <taxon>Eupercaria</taxon>
        <taxon>Labriformes</taxon>
        <taxon>Labridae</taxon>
        <taxon>Labrus</taxon>
    </lineage>
</organism>
<reference evidence="5" key="2">
    <citation type="submission" date="2025-09" db="UniProtKB">
        <authorList>
            <consortium name="Ensembl"/>
        </authorList>
    </citation>
    <scope>IDENTIFICATION</scope>
</reference>
<feature type="domain" description="Fibronectin type-III" evidence="4">
    <location>
        <begin position="57"/>
        <end position="152"/>
    </location>
</feature>
<keyword evidence="1" id="KW-0677">Repeat</keyword>
<dbReference type="Pfam" id="PF07679">
    <property type="entry name" value="I-set"/>
    <property type="match status" value="2"/>
</dbReference>
<dbReference type="SMART" id="SM00409">
    <property type="entry name" value="IG"/>
    <property type="match status" value="1"/>
</dbReference>
<dbReference type="InterPro" id="IPR036179">
    <property type="entry name" value="Ig-like_dom_sf"/>
</dbReference>
<dbReference type="InterPro" id="IPR013098">
    <property type="entry name" value="Ig_I-set"/>
</dbReference>
<dbReference type="Gene3D" id="2.60.40.10">
    <property type="entry name" value="Immunoglobulins"/>
    <property type="match status" value="5"/>
</dbReference>
<keyword evidence="2" id="KW-0393">Immunoglobulin domain</keyword>
<dbReference type="CDD" id="cd00063">
    <property type="entry name" value="FN3"/>
    <property type="match status" value="3"/>
</dbReference>
<dbReference type="PANTHER" id="PTHR14340">
    <property type="entry name" value="MICROFIBRIL-ASSOCIATED GLYCOPROTEIN 3"/>
    <property type="match status" value="1"/>
</dbReference>
<dbReference type="FunFam" id="2.60.40.10:FF:000135">
    <property type="entry name" value="Titin a"/>
    <property type="match status" value="1"/>
</dbReference>
<dbReference type="SMART" id="SM00060">
    <property type="entry name" value="FN3"/>
    <property type="match status" value="2"/>
</dbReference>
<reference evidence="5" key="1">
    <citation type="submission" date="2025-08" db="UniProtKB">
        <authorList>
            <consortium name="Ensembl"/>
        </authorList>
    </citation>
    <scope>IDENTIFICATION</scope>
</reference>
<evidence type="ECO:0000259" key="4">
    <source>
        <dbReference type="PROSITE" id="PS50853"/>
    </source>
</evidence>
<proteinExistence type="predicted"/>
<dbReference type="FunFam" id="2.60.40.10:FF:000112">
    <property type="entry name" value="Titin a"/>
    <property type="match status" value="1"/>
</dbReference>
<dbReference type="SUPFAM" id="SSF49265">
    <property type="entry name" value="Fibronectin type III"/>
    <property type="match status" value="2"/>
</dbReference>
<dbReference type="InterPro" id="IPR003961">
    <property type="entry name" value="FN3_dom"/>
</dbReference>
<dbReference type="SUPFAM" id="SSF48726">
    <property type="entry name" value="Immunoglobulin"/>
    <property type="match status" value="2"/>
</dbReference>
<dbReference type="PROSITE" id="PS50835">
    <property type="entry name" value="IG_LIKE"/>
    <property type="match status" value="1"/>
</dbReference>
<dbReference type="GeneTree" id="ENSGT01150000286978"/>
<dbReference type="PANTHER" id="PTHR14340:SF13">
    <property type="entry name" value="TITIN"/>
    <property type="match status" value="1"/>
</dbReference>
<dbReference type="PRINTS" id="PR00014">
    <property type="entry name" value="FNTYPEIII"/>
</dbReference>
<dbReference type="InterPro" id="IPR013783">
    <property type="entry name" value="Ig-like_fold"/>
</dbReference>
<evidence type="ECO:0000259" key="3">
    <source>
        <dbReference type="PROSITE" id="PS50835"/>
    </source>
</evidence>
<dbReference type="Proteomes" id="UP000261660">
    <property type="component" value="Unplaced"/>
</dbReference>
<evidence type="ECO:0000313" key="6">
    <source>
        <dbReference type="Proteomes" id="UP000261660"/>
    </source>
</evidence>
<dbReference type="FunFam" id="2.60.40.10:FF:000002">
    <property type="entry name" value="Titin a"/>
    <property type="match status" value="1"/>
</dbReference>
<dbReference type="Pfam" id="PF00041">
    <property type="entry name" value="fn3"/>
    <property type="match status" value="2"/>
</dbReference>
<dbReference type="AlphaFoldDB" id="A0A3Q3GK35"/>
<evidence type="ECO:0000313" key="5">
    <source>
        <dbReference type="Ensembl" id="ENSLBEP00000033947.1"/>
    </source>
</evidence>
<feature type="domain" description="Ig-like" evidence="3">
    <location>
        <begin position="156"/>
        <end position="241"/>
    </location>
</feature>
<dbReference type="InterPro" id="IPR007110">
    <property type="entry name" value="Ig-like_dom"/>
</dbReference>
<protein>
    <recommendedName>
        <fullName evidence="7">Titin</fullName>
    </recommendedName>
</protein>
<accession>A0A3Q3GK35</accession>
<sequence length="421" mass="46273">QTKLSSPIVECANKVLHLTEDMEYEFRVMALNDAGVGAPSNISLPIKATEPKDIPCAPSVICVSDSTNTSISLEWTRPADDGGMEITGYIVEMVKGEDEEWKRVNEELVPETNYIVTGLQTGAEYKFRVAAVNHVGRGEDKEIPEPAQAVDRLMPPQVDIDATFKQTHIVKAGGSACLGIHFRGKPIPTATWVKEEGELGVMSEITTTEGYTSLSIESCSRNDTGKYTVNLENASGSKSITFTLKVMDTPGAPQAVAFKEVSRDNSVLLGWLKPEHDGGSRIQCYVIEAKPKGTDKWVVVGNTKNLTYMVEKLNKGDEYDFRVKAKNESGYSQPRETLTSALVKEPHIEPAADLSDIANQLITCRSGSTFIIDVPISGRPAPKVSWKLEEMRLKSSDRVSIKVTKERAMKEKDKIFKNSKA</sequence>
<dbReference type="GO" id="GO:0031430">
    <property type="term" value="C:M band"/>
    <property type="evidence" value="ECO:0007669"/>
    <property type="project" value="TreeGrafter"/>
</dbReference>
<evidence type="ECO:0000256" key="2">
    <source>
        <dbReference type="ARBA" id="ARBA00023319"/>
    </source>
</evidence>
<dbReference type="GO" id="GO:0045214">
    <property type="term" value="P:sarcomere organization"/>
    <property type="evidence" value="ECO:0007669"/>
    <property type="project" value="TreeGrafter"/>
</dbReference>